<reference evidence="1" key="1">
    <citation type="journal article" date="2014" name="Front. Microbiol.">
        <title>High frequency of phylogenetically diverse reductive dehalogenase-homologous genes in deep subseafloor sedimentary metagenomes.</title>
        <authorList>
            <person name="Kawai M."/>
            <person name="Futagami T."/>
            <person name="Toyoda A."/>
            <person name="Takaki Y."/>
            <person name="Nishi S."/>
            <person name="Hori S."/>
            <person name="Arai W."/>
            <person name="Tsubouchi T."/>
            <person name="Morono Y."/>
            <person name="Uchiyama I."/>
            <person name="Ito T."/>
            <person name="Fujiyama A."/>
            <person name="Inagaki F."/>
            <person name="Takami H."/>
        </authorList>
    </citation>
    <scope>NUCLEOTIDE SEQUENCE</scope>
    <source>
        <strain evidence="1">Expedition CK06-06</strain>
    </source>
</reference>
<protein>
    <submittedName>
        <fullName evidence="1">Uncharacterized protein</fullName>
    </submittedName>
</protein>
<feature type="non-terminal residue" evidence="1">
    <location>
        <position position="112"/>
    </location>
</feature>
<dbReference type="AlphaFoldDB" id="X1GNP3"/>
<sequence length="112" mass="12178">MPSITVNMDPSTAVIAAEKKNAKIIPTLLVVDNVEADQDAVLTLVDRFWPSASHKEDDPEVQTPTRLAINVSEDACISLDEDDLKGIEFLGAPEVVVVTTESDCKVTMGYKF</sequence>
<dbReference type="EMBL" id="BARU01005930">
    <property type="protein sequence ID" value="GAH43254.1"/>
    <property type="molecule type" value="Genomic_DNA"/>
</dbReference>
<proteinExistence type="predicted"/>
<evidence type="ECO:0000313" key="1">
    <source>
        <dbReference type="EMBL" id="GAH43254.1"/>
    </source>
</evidence>
<gene>
    <name evidence="1" type="ORF">S03H2_11639</name>
</gene>
<organism evidence="1">
    <name type="scientific">marine sediment metagenome</name>
    <dbReference type="NCBI Taxonomy" id="412755"/>
    <lineage>
        <taxon>unclassified sequences</taxon>
        <taxon>metagenomes</taxon>
        <taxon>ecological metagenomes</taxon>
    </lineage>
</organism>
<name>X1GNP3_9ZZZZ</name>
<comment type="caution">
    <text evidence="1">The sequence shown here is derived from an EMBL/GenBank/DDBJ whole genome shotgun (WGS) entry which is preliminary data.</text>
</comment>
<accession>X1GNP3</accession>